<sequence>MATTKENIPLKGRLVTNPERLDHENGPKIRFRFVEEDYNRENGQLVRDENGYPVVSNIAFHDAVVWHEPLAERIASTLRSGDAFVATGDLKFSTYEDKDGNTRPSHEFALRAIGADLASGRVVIDRAPKAATVTGEQQLAPEQTRHLAR</sequence>
<accession>A0A4Q2JWV0</accession>
<dbReference type="InterPro" id="IPR000424">
    <property type="entry name" value="Primosome_PriB/ssb"/>
</dbReference>
<keyword evidence="1 2" id="KW-0238">DNA-binding</keyword>
<dbReference type="GO" id="GO:0003697">
    <property type="term" value="F:single-stranded DNA binding"/>
    <property type="evidence" value="ECO:0007669"/>
    <property type="project" value="InterPro"/>
</dbReference>
<dbReference type="AlphaFoldDB" id="A0A4Q2JWV0"/>
<dbReference type="CDD" id="cd04496">
    <property type="entry name" value="SSB_OBF"/>
    <property type="match status" value="1"/>
</dbReference>
<dbReference type="SUPFAM" id="SSF50249">
    <property type="entry name" value="Nucleic acid-binding proteins"/>
    <property type="match status" value="1"/>
</dbReference>
<organism evidence="3 4">
    <name type="scientific">Agromyces binzhouensis</name>
    <dbReference type="NCBI Taxonomy" id="1817495"/>
    <lineage>
        <taxon>Bacteria</taxon>
        <taxon>Bacillati</taxon>
        <taxon>Actinomycetota</taxon>
        <taxon>Actinomycetes</taxon>
        <taxon>Micrococcales</taxon>
        <taxon>Microbacteriaceae</taxon>
        <taxon>Agromyces</taxon>
    </lineage>
</organism>
<evidence type="ECO:0000313" key="3">
    <source>
        <dbReference type="EMBL" id="RXZ51904.1"/>
    </source>
</evidence>
<proteinExistence type="predicted"/>
<dbReference type="Gene3D" id="2.40.50.140">
    <property type="entry name" value="Nucleic acid-binding proteins"/>
    <property type="match status" value="1"/>
</dbReference>
<protein>
    <submittedName>
        <fullName evidence="3">Single-stranded DNA-binding protein</fullName>
    </submittedName>
</protein>
<dbReference type="PROSITE" id="PS50935">
    <property type="entry name" value="SSB"/>
    <property type="match status" value="1"/>
</dbReference>
<dbReference type="RefSeq" id="WP_129232878.1">
    <property type="nucleotide sequence ID" value="NZ_SDPL01000001.1"/>
</dbReference>
<evidence type="ECO:0000256" key="1">
    <source>
        <dbReference type="ARBA" id="ARBA00023125"/>
    </source>
</evidence>
<dbReference type="Proteomes" id="UP000292881">
    <property type="component" value="Unassembled WGS sequence"/>
</dbReference>
<dbReference type="InterPro" id="IPR012340">
    <property type="entry name" value="NA-bd_OB-fold"/>
</dbReference>
<keyword evidence="4" id="KW-1185">Reference proteome</keyword>
<dbReference type="EMBL" id="SDPL01000001">
    <property type="protein sequence ID" value="RXZ51904.1"/>
    <property type="molecule type" value="Genomic_DNA"/>
</dbReference>
<dbReference type="Pfam" id="PF00436">
    <property type="entry name" value="SSB"/>
    <property type="match status" value="1"/>
</dbReference>
<evidence type="ECO:0000313" key="4">
    <source>
        <dbReference type="Proteomes" id="UP000292881"/>
    </source>
</evidence>
<evidence type="ECO:0000256" key="2">
    <source>
        <dbReference type="PROSITE-ProRule" id="PRU00252"/>
    </source>
</evidence>
<reference evidence="3 4" key="1">
    <citation type="submission" date="2019-01" db="EMBL/GenBank/DDBJ databases">
        <authorList>
            <person name="Li J."/>
        </authorList>
    </citation>
    <scope>NUCLEOTIDE SEQUENCE [LARGE SCALE GENOMIC DNA]</scope>
    <source>
        <strain evidence="3 4">CGMCC 4.7180</strain>
    </source>
</reference>
<gene>
    <name evidence="3" type="ORF">ESO86_00155</name>
</gene>
<name>A0A4Q2JWV0_9MICO</name>
<comment type="caution">
    <text evidence="3">The sequence shown here is derived from an EMBL/GenBank/DDBJ whole genome shotgun (WGS) entry which is preliminary data.</text>
</comment>
<dbReference type="OrthoDB" id="9809878at2"/>